<sequence length="376" mass="43854">MKKLALYVFIDAFGYEIYKQHPYFLKDIATDAKPLQSVLGFTNTCLPSILSGKYPQEHGQASLFYYSDHSPFKWMKVLSFLPSFFDRFRVRNILSRALKKAYGYTGYFQLYSIPFDKLGYFDFTEKRDYFVPGAPFDTIFDYCVQNSIPYHASDWREPEERNLQAVTESIEEGDTAFAWLYLPSLDGILHKYGTQSPKVEEKIRWLDREIRNVYDKARKKYDDVALYVFSDHGMEDVTEGYDLIADIDALGLEYGKDYIAMYDSSMARFWFKNNKAREMITRKLHEIDNGSILDEEELRRLKTFFEDGKFGDLFFMMNPGIMINPSYFGKDLIAGMHGYHPDTPSSKALLISNKKIGEEITSITDIRKTMEKELAQ</sequence>
<dbReference type="Pfam" id="PF01663">
    <property type="entry name" value="Phosphodiest"/>
    <property type="match status" value="1"/>
</dbReference>
<dbReference type="Proteomes" id="UP000595074">
    <property type="component" value="Chromosome"/>
</dbReference>
<name>A0A7M1S444_9BACT</name>
<gene>
    <name evidence="1" type="ORF">IMZ28_00220</name>
</gene>
<dbReference type="PANTHER" id="PTHR10151:SF120">
    <property type="entry name" value="BIS(5'-ADENOSYL)-TRIPHOSPHATASE"/>
    <property type="match status" value="1"/>
</dbReference>
<dbReference type="EMBL" id="CP063164">
    <property type="protein sequence ID" value="QOR61954.1"/>
    <property type="molecule type" value="Genomic_DNA"/>
</dbReference>
<protein>
    <submittedName>
        <fullName evidence="1">Alkaline phosphatase family protein</fullName>
    </submittedName>
</protein>
<evidence type="ECO:0000313" key="1">
    <source>
        <dbReference type="EMBL" id="QOR61954.1"/>
    </source>
</evidence>
<dbReference type="SUPFAM" id="SSF53649">
    <property type="entry name" value="Alkaline phosphatase-like"/>
    <property type="match status" value="1"/>
</dbReference>
<dbReference type="RefSeq" id="WP_197548658.1">
    <property type="nucleotide sequence ID" value="NZ_CP063164.1"/>
</dbReference>
<dbReference type="PANTHER" id="PTHR10151">
    <property type="entry name" value="ECTONUCLEOTIDE PYROPHOSPHATASE/PHOSPHODIESTERASE"/>
    <property type="match status" value="1"/>
</dbReference>
<dbReference type="InterPro" id="IPR017850">
    <property type="entry name" value="Alkaline_phosphatase_core_sf"/>
</dbReference>
<dbReference type="KEGG" id="sinu:IMZ28_00220"/>
<proteinExistence type="predicted"/>
<keyword evidence="2" id="KW-1185">Reference proteome</keyword>
<dbReference type="AlphaFoldDB" id="A0A7M1S444"/>
<organism evidence="1 2">
    <name type="scientific">Sulfurovum indicum</name>
    <dbReference type="NCBI Taxonomy" id="2779528"/>
    <lineage>
        <taxon>Bacteria</taxon>
        <taxon>Pseudomonadati</taxon>
        <taxon>Campylobacterota</taxon>
        <taxon>Epsilonproteobacteria</taxon>
        <taxon>Campylobacterales</taxon>
        <taxon>Sulfurovaceae</taxon>
        <taxon>Sulfurovum</taxon>
    </lineage>
</organism>
<dbReference type="GO" id="GO:0016787">
    <property type="term" value="F:hydrolase activity"/>
    <property type="evidence" value="ECO:0007669"/>
    <property type="project" value="UniProtKB-ARBA"/>
</dbReference>
<dbReference type="InterPro" id="IPR002591">
    <property type="entry name" value="Phosphodiest/P_Trfase"/>
</dbReference>
<dbReference type="Gene3D" id="3.40.720.10">
    <property type="entry name" value="Alkaline Phosphatase, subunit A"/>
    <property type="match status" value="1"/>
</dbReference>
<reference evidence="1 2" key="1">
    <citation type="submission" date="2020-10" db="EMBL/GenBank/DDBJ databases">
        <title>The genome of sulfurovum sp.</title>
        <authorList>
            <person name="Xie S."/>
            <person name="Shao Z."/>
            <person name="Jiang L."/>
        </authorList>
    </citation>
    <scope>NUCLEOTIDE SEQUENCE [LARGE SCALE GENOMIC DNA]</scope>
    <source>
        <strain evidence="1 2">ST-419</strain>
    </source>
</reference>
<evidence type="ECO:0000313" key="2">
    <source>
        <dbReference type="Proteomes" id="UP000595074"/>
    </source>
</evidence>
<accession>A0A7M1S444</accession>